<comment type="caution">
    <text evidence="2">The sequence shown here is derived from an EMBL/GenBank/DDBJ whole genome shotgun (WGS) entry which is preliminary data.</text>
</comment>
<reference evidence="2 3" key="1">
    <citation type="submission" date="2021-06" db="EMBL/GenBank/DDBJ databases">
        <title>Caerostris extrusa draft genome.</title>
        <authorList>
            <person name="Kono N."/>
            <person name="Arakawa K."/>
        </authorList>
    </citation>
    <scope>NUCLEOTIDE SEQUENCE [LARGE SCALE GENOMIC DNA]</scope>
</reference>
<name>A0AAV4XFM0_CAEEX</name>
<evidence type="ECO:0000313" key="3">
    <source>
        <dbReference type="Proteomes" id="UP001054945"/>
    </source>
</evidence>
<proteinExistence type="predicted"/>
<evidence type="ECO:0000256" key="1">
    <source>
        <dbReference type="SAM" id="MobiDB-lite"/>
    </source>
</evidence>
<evidence type="ECO:0000313" key="2">
    <source>
        <dbReference type="EMBL" id="GIY92790.1"/>
    </source>
</evidence>
<accession>A0AAV4XFM0</accession>
<evidence type="ECO:0008006" key="4">
    <source>
        <dbReference type="Google" id="ProtNLM"/>
    </source>
</evidence>
<protein>
    <recommendedName>
        <fullName evidence="4">Ycf15</fullName>
    </recommendedName>
</protein>
<sequence>MSFKEVITSPLTNKLRLIFGDRRTANTLPRYQSLTLFGERVLRGSLFSKWTPHRMTKTKHSSPGMRDTMHSSELSQFHCAPTQNSLPHIRRREIEIGRD</sequence>
<feature type="region of interest" description="Disordered" evidence="1">
    <location>
        <begin position="53"/>
        <end position="72"/>
    </location>
</feature>
<gene>
    <name evidence="2" type="ORF">CEXT_97581</name>
</gene>
<dbReference type="Proteomes" id="UP001054945">
    <property type="component" value="Unassembled WGS sequence"/>
</dbReference>
<dbReference type="EMBL" id="BPLR01017585">
    <property type="protein sequence ID" value="GIY92790.1"/>
    <property type="molecule type" value="Genomic_DNA"/>
</dbReference>
<organism evidence="2 3">
    <name type="scientific">Caerostris extrusa</name>
    <name type="common">Bark spider</name>
    <name type="synonym">Caerostris bankana</name>
    <dbReference type="NCBI Taxonomy" id="172846"/>
    <lineage>
        <taxon>Eukaryota</taxon>
        <taxon>Metazoa</taxon>
        <taxon>Ecdysozoa</taxon>
        <taxon>Arthropoda</taxon>
        <taxon>Chelicerata</taxon>
        <taxon>Arachnida</taxon>
        <taxon>Araneae</taxon>
        <taxon>Araneomorphae</taxon>
        <taxon>Entelegynae</taxon>
        <taxon>Araneoidea</taxon>
        <taxon>Araneidae</taxon>
        <taxon>Caerostris</taxon>
    </lineage>
</organism>
<dbReference type="AlphaFoldDB" id="A0AAV4XFM0"/>
<keyword evidence="3" id="KW-1185">Reference proteome</keyword>